<name>A0A1H8H2H5_9BACI</name>
<feature type="transmembrane region" description="Helical" evidence="1">
    <location>
        <begin position="96"/>
        <end position="115"/>
    </location>
</feature>
<keyword evidence="1" id="KW-0472">Membrane</keyword>
<organism evidence="2 3">
    <name type="scientific">Mesobacillus persicus</name>
    <dbReference type="NCBI Taxonomy" id="930146"/>
    <lineage>
        <taxon>Bacteria</taxon>
        <taxon>Bacillati</taxon>
        <taxon>Bacillota</taxon>
        <taxon>Bacilli</taxon>
        <taxon>Bacillales</taxon>
        <taxon>Bacillaceae</taxon>
        <taxon>Mesobacillus</taxon>
    </lineage>
</organism>
<feature type="transmembrane region" description="Helical" evidence="1">
    <location>
        <begin position="65"/>
        <end position="84"/>
    </location>
</feature>
<keyword evidence="1" id="KW-1133">Transmembrane helix</keyword>
<evidence type="ECO:0000256" key="1">
    <source>
        <dbReference type="SAM" id="Phobius"/>
    </source>
</evidence>
<dbReference type="Proteomes" id="UP000198553">
    <property type="component" value="Unassembled WGS sequence"/>
</dbReference>
<evidence type="ECO:0000313" key="2">
    <source>
        <dbReference type="EMBL" id="SEN49678.1"/>
    </source>
</evidence>
<feature type="transmembrane region" description="Helical" evidence="1">
    <location>
        <begin position="26"/>
        <end position="45"/>
    </location>
</feature>
<protein>
    <submittedName>
        <fullName evidence="2">Uncharacterized protein</fullName>
    </submittedName>
</protein>
<accession>A0A1H8H2H5</accession>
<feature type="transmembrane region" description="Helical" evidence="1">
    <location>
        <begin position="127"/>
        <end position="148"/>
    </location>
</feature>
<dbReference type="AlphaFoldDB" id="A0A1H8H2H5"/>
<keyword evidence="3" id="KW-1185">Reference proteome</keyword>
<evidence type="ECO:0000313" key="3">
    <source>
        <dbReference type="Proteomes" id="UP000198553"/>
    </source>
</evidence>
<dbReference type="RefSeq" id="WP_090748713.1">
    <property type="nucleotide sequence ID" value="NZ_FOBW01000014.1"/>
</dbReference>
<reference evidence="3" key="1">
    <citation type="submission" date="2016-10" db="EMBL/GenBank/DDBJ databases">
        <authorList>
            <person name="Varghese N."/>
            <person name="Submissions S."/>
        </authorList>
    </citation>
    <scope>NUCLEOTIDE SEQUENCE [LARGE SCALE GENOMIC DNA]</scope>
    <source>
        <strain evidence="3">B48,IBRC-M 10115,DSM 25386,CECT 8001</strain>
    </source>
</reference>
<gene>
    <name evidence="2" type="ORF">SAMN05192533_11443</name>
</gene>
<keyword evidence="1" id="KW-0812">Transmembrane</keyword>
<sequence>MNKSASEILLWSIGLPGFGQILNRKFLKGIFFILLEVVVNVQANFNRAIFASFNGDIQTAIDQTNIQWLMFYPCLYFFTMWDAYKDAKGGAHSPFLYLPFVISAYFVTVGVMYSQTMTVFGVQWGPVFLPILFVIPAIIISFMIKTLLTHLMKKRTVPS</sequence>
<dbReference type="OrthoDB" id="1681794at2"/>
<dbReference type="STRING" id="930146.SAMN05192533_11443"/>
<dbReference type="EMBL" id="FOBW01000014">
    <property type="protein sequence ID" value="SEN49678.1"/>
    <property type="molecule type" value="Genomic_DNA"/>
</dbReference>
<proteinExistence type="predicted"/>